<dbReference type="FunFam" id="4.10.410.10:FF:000021">
    <property type="entry name" value="Serine protease inhibitor, putative"/>
    <property type="match status" value="1"/>
</dbReference>
<keyword evidence="3" id="KW-0646">Protease inhibitor</keyword>
<evidence type="ECO:0000313" key="8">
    <source>
        <dbReference type="Ensembl" id="ENSPTXP00000022419.1"/>
    </source>
</evidence>
<protein>
    <recommendedName>
        <fullName evidence="7">BPTI/Kunitz inhibitor domain-containing protein</fullName>
    </recommendedName>
</protein>
<keyword evidence="9" id="KW-1185">Reference proteome</keyword>
<dbReference type="PROSITE" id="PS50279">
    <property type="entry name" value="BPTI_KUNITZ_2"/>
    <property type="match status" value="1"/>
</dbReference>
<dbReference type="Pfam" id="PF00014">
    <property type="entry name" value="Kunitz_BPTI"/>
    <property type="match status" value="1"/>
</dbReference>
<proteinExistence type="predicted"/>
<dbReference type="CDD" id="cd00109">
    <property type="entry name" value="Kunitz-type"/>
    <property type="match status" value="1"/>
</dbReference>
<reference evidence="8" key="2">
    <citation type="submission" date="2025-09" db="UniProtKB">
        <authorList>
            <consortium name="Ensembl"/>
        </authorList>
    </citation>
    <scope>IDENTIFICATION</scope>
</reference>
<keyword evidence="4" id="KW-0732">Signal</keyword>
<dbReference type="PANTHER" id="PTHR10083:SF374">
    <property type="entry name" value="BPTI_KUNITZ INHIBITOR DOMAIN-CONTAINING PROTEIN"/>
    <property type="match status" value="1"/>
</dbReference>
<evidence type="ECO:0000259" key="7">
    <source>
        <dbReference type="PROSITE" id="PS50279"/>
    </source>
</evidence>
<feature type="domain" description="BPTI/Kunitz inhibitor" evidence="7">
    <location>
        <begin position="36"/>
        <end position="86"/>
    </location>
</feature>
<dbReference type="InterPro" id="IPR050098">
    <property type="entry name" value="TFPI/VKTCI-like"/>
</dbReference>
<dbReference type="InterPro" id="IPR002223">
    <property type="entry name" value="Kunitz_BPTI"/>
</dbReference>
<feature type="region of interest" description="Disordered" evidence="6">
    <location>
        <begin position="91"/>
        <end position="116"/>
    </location>
</feature>
<accession>A0A670ZHX9</accession>
<dbReference type="PRINTS" id="PR00759">
    <property type="entry name" value="BASICPTASE"/>
</dbReference>
<evidence type="ECO:0000256" key="5">
    <source>
        <dbReference type="ARBA" id="ARBA00023157"/>
    </source>
</evidence>
<dbReference type="GO" id="GO:0044483">
    <property type="term" value="P:venom-mediated perturbation of hemostasis"/>
    <property type="evidence" value="ECO:0007669"/>
    <property type="project" value="UniProtKB-ARBA"/>
</dbReference>
<organism evidence="8 9">
    <name type="scientific">Pseudonaja textilis</name>
    <name type="common">Eastern brown snake</name>
    <dbReference type="NCBI Taxonomy" id="8673"/>
    <lineage>
        <taxon>Eukaryota</taxon>
        <taxon>Metazoa</taxon>
        <taxon>Chordata</taxon>
        <taxon>Craniata</taxon>
        <taxon>Vertebrata</taxon>
        <taxon>Euteleostomi</taxon>
        <taxon>Lepidosauria</taxon>
        <taxon>Squamata</taxon>
        <taxon>Bifurcata</taxon>
        <taxon>Unidentata</taxon>
        <taxon>Episquamata</taxon>
        <taxon>Toxicofera</taxon>
        <taxon>Serpentes</taxon>
        <taxon>Colubroidea</taxon>
        <taxon>Elapidae</taxon>
        <taxon>Hydrophiinae</taxon>
        <taxon>Pseudonaja</taxon>
    </lineage>
</organism>
<dbReference type="GO" id="GO:0005615">
    <property type="term" value="C:extracellular space"/>
    <property type="evidence" value="ECO:0007669"/>
    <property type="project" value="TreeGrafter"/>
</dbReference>
<reference evidence="8" key="1">
    <citation type="submission" date="2025-08" db="UniProtKB">
        <authorList>
            <consortium name="Ensembl"/>
        </authorList>
    </citation>
    <scope>IDENTIFICATION</scope>
</reference>
<dbReference type="Gene3D" id="4.10.410.10">
    <property type="entry name" value="Pancreatic trypsin inhibitor Kunitz domain"/>
    <property type="match status" value="1"/>
</dbReference>
<sequence>PPHPSDLLCSSLLLGRATKGDPGHHLAHPLCFPDICQLPEDRGPCRGYISRWLYNKETGRCKRWFYGGCGGNANNFKTLQECEQRCVLPGEAQTEGRGGPQAMVGEEKGRRVVERE</sequence>
<evidence type="ECO:0000256" key="6">
    <source>
        <dbReference type="SAM" id="MobiDB-lite"/>
    </source>
</evidence>
<dbReference type="InterPro" id="IPR036880">
    <property type="entry name" value="Kunitz_BPTI_sf"/>
</dbReference>
<comment type="subcellular location">
    <subcellularLocation>
        <location evidence="1">Secreted</location>
    </subcellularLocation>
</comment>
<evidence type="ECO:0000256" key="2">
    <source>
        <dbReference type="ARBA" id="ARBA00022525"/>
    </source>
</evidence>
<dbReference type="PANTHER" id="PTHR10083">
    <property type="entry name" value="KUNITZ-TYPE PROTEASE INHIBITOR-RELATED"/>
    <property type="match status" value="1"/>
</dbReference>
<keyword evidence="2" id="KW-0964">Secreted</keyword>
<evidence type="ECO:0000256" key="1">
    <source>
        <dbReference type="ARBA" id="ARBA00004613"/>
    </source>
</evidence>
<feature type="compositionally biased region" description="Basic and acidic residues" evidence="6">
    <location>
        <begin position="105"/>
        <end position="116"/>
    </location>
</feature>
<dbReference type="AlphaFoldDB" id="A0A670ZHX9"/>
<dbReference type="OMA" id="MCSSATH"/>
<dbReference type="SUPFAM" id="SSF57362">
    <property type="entry name" value="BPTI-like"/>
    <property type="match status" value="1"/>
</dbReference>
<dbReference type="GO" id="GO:0004867">
    <property type="term" value="F:serine-type endopeptidase inhibitor activity"/>
    <property type="evidence" value="ECO:0007669"/>
    <property type="project" value="InterPro"/>
</dbReference>
<evidence type="ECO:0000256" key="4">
    <source>
        <dbReference type="ARBA" id="ARBA00022729"/>
    </source>
</evidence>
<evidence type="ECO:0000313" key="9">
    <source>
        <dbReference type="Proteomes" id="UP000472273"/>
    </source>
</evidence>
<evidence type="ECO:0000256" key="3">
    <source>
        <dbReference type="ARBA" id="ARBA00022690"/>
    </source>
</evidence>
<dbReference type="GeneTree" id="ENSGT01120000274992"/>
<dbReference type="Ensembl" id="ENSPTXT00000023102.1">
    <property type="protein sequence ID" value="ENSPTXP00000022419.1"/>
    <property type="gene ID" value="ENSPTXG00000015510.1"/>
</dbReference>
<dbReference type="Proteomes" id="UP000472273">
    <property type="component" value="Unplaced"/>
</dbReference>
<dbReference type="SMART" id="SM00131">
    <property type="entry name" value="KU"/>
    <property type="match status" value="1"/>
</dbReference>
<keyword evidence="5" id="KW-1015">Disulfide bond</keyword>
<name>A0A670ZHX9_PSETE</name>